<evidence type="ECO:0000313" key="2">
    <source>
        <dbReference type="Proteomes" id="UP000287651"/>
    </source>
</evidence>
<reference evidence="1 2" key="1">
    <citation type="journal article" date="2014" name="Agronomy (Basel)">
        <title>A Draft Genome Sequence for Ensete ventricosum, the Drought-Tolerant Tree Against Hunger.</title>
        <authorList>
            <person name="Harrison J."/>
            <person name="Moore K.A."/>
            <person name="Paszkiewicz K."/>
            <person name="Jones T."/>
            <person name="Grant M."/>
            <person name="Ambacheew D."/>
            <person name="Muzemil S."/>
            <person name="Studholme D.J."/>
        </authorList>
    </citation>
    <scope>NUCLEOTIDE SEQUENCE [LARGE SCALE GENOMIC DNA]</scope>
</reference>
<organism evidence="1 2">
    <name type="scientific">Ensete ventricosum</name>
    <name type="common">Abyssinian banana</name>
    <name type="synonym">Musa ensete</name>
    <dbReference type="NCBI Taxonomy" id="4639"/>
    <lineage>
        <taxon>Eukaryota</taxon>
        <taxon>Viridiplantae</taxon>
        <taxon>Streptophyta</taxon>
        <taxon>Embryophyta</taxon>
        <taxon>Tracheophyta</taxon>
        <taxon>Spermatophyta</taxon>
        <taxon>Magnoliopsida</taxon>
        <taxon>Liliopsida</taxon>
        <taxon>Zingiberales</taxon>
        <taxon>Musaceae</taxon>
        <taxon>Ensete</taxon>
    </lineage>
</organism>
<comment type="caution">
    <text evidence="1">The sequence shown here is derived from an EMBL/GenBank/DDBJ whole genome shotgun (WGS) entry which is preliminary data.</text>
</comment>
<dbReference type="AlphaFoldDB" id="A0A426XZY7"/>
<dbReference type="EMBL" id="AMZH03016048">
    <property type="protein sequence ID" value="RRT45098.1"/>
    <property type="molecule type" value="Genomic_DNA"/>
</dbReference>
<name>A0A426XZY7_ENSVE</name>
<protein>
    <submittedName>
        <fullName evidence="1">Uncharacterized protein</fullName>
    </submittedName>
</protein>
<evidence type="ECO:0000313" key="1">
    <source>
        <dbReference type="EMBL" id="RRT45098.1"/>
    </source>
</evidence>
<proteinExistence type="predicted"/>
<dbReference type="Proteomes" id="UP000287651">
    <property type="component" value="Unassembled WGS sequence"/>
</dbReference>
<accession>A0A426XZY7</accession>
<gene>
    <name evidence="1" type="ORF">B296_00015048</name>
</gene>
<sequence length="89" mass="9647">MRLGTCMECIGNWLRVSGACQDGAKEFVGRRSRLDRRLLGIAEKHAGSDGWTAQADDCTTRILFSGWLSTVGLLASTVVPLVPNFFGCV</sequence>